<dbReference type="PANTHER" id="PTHR46560:SF4">
    <property type="entry name" value="DUSKY"/>
    <property type="match status" value="1"/>
</dbReference>
<gene>
    <name evidence="1" type="ORF">X975_00900</name>
</gene>
<keyword evidence="2" id="KW-1185">Reference proteome</keyword>
<evidence type="ECO:0000313" key="1">
    <source>
        <dbReference type="EMBL" id="KFM73852.1"/>
    </source>
</evidence>
<name>A0A087U913_STEMI</name>
<reference evidence="1 2" key="1">
    <citation type="submission" date="2013-11" db="EMBL/GenBank/DDBJ databases">
        <title>Genome sequencing of Stegodyphus mimosarum.</title>
        <authorList>
            <person name="Bechsgaard J."/>
        </authorList>
    </citation>
    <scope>NUCLEOTIDE SEQUENCE [LARGE SCALE GENOMIC DNA]</scope>
</reference>
<dbReference type="STRING" id="407821.A0A087U913"/>
<sequence>MLQVVRADFAGDNVGCWMQIQVGKGPWASEVSGIVRIG</sequence>
<accession>A0A087U913</accession>
<dbReference type="EMBL" id="KK118787">
    <property type="protein sequence ID" value="KFM73852.1"/>
    <property type="molecule type" value="Genomic_DNA"/>
</dbReference>
<organism evidence="1 2">
    <name type="scientific">Stegodyphus mimosarum</name>
    <name type="common">African social velvet spider</name>
    <dbReference type="NCBI Taxonomy" id="407821"/>
    <lineage>
        <taxon>Eukaryota</taxon>
        <taxon>Metazoa</taxon>
        <taxon>Ecdysozoa</taxon>
        <taxon>Arthropoda</taxon>
        <taxon>Chelicerata</taxon>
        <taxon>Arachnida</taxon>
        <taxon>Araneae</taxon>
        <taxon>Araneomorphae</taxon>
        <taxon>Entelegynae</taxon>
        <taxon>Eresoidea</taxon>
        <taxon>Eresidae</taxon>
        <taxon>Stegodyphus</taxon>
    </lineage>
</organism>
<feature type="non-terminal residue" evidence="1">
    <location>
        <position position="38"/>
    </location>
</feature>
<proteinExistence type="predicted"/>
<evidence type="ECO:0000313" key="2">
    <source>
        <dbReference type="Proteomes" id="UP000054359"/>
    </source>
</evidence>
<dbReference type="OrthoDB" id="10068552at2759"/>
<dbReference type="AlphaFoldDB" id="A0A087U913"/>
<protein>
    <submittedName>
        <fullName evidence="1">Uncharacterized protein</fullName>
    </submittedName>
</protein>
<dbReference type="PANTHER" id="PTHR46560">
    <property type="entry name" value="CYPHER, ISOFORM B"/>
    <property type="match status" value="1"/>
</dbReference>
<dbReference type="Proteomes" id="UP000054359">
    <property type="component" value="Unassembled WGS sequence"/>
</dbReference>